<dbReference type="InterPro" id="IPR012983">
    <property type="entry name" value="PHR"/>
</dbReference>
<dbReference type="InterPro" id="IPR000210">
    <property type="entry name" value="BTB/POZ_dom"/>
</dbReference>
<evidence type="ECO:0000259" key="3">
    <source>
        <dbReference type="PROSITE" id="PS50097"/>
    </source>
</evidence>
<evidence type="ECO:0000313" key="4">
    <source>
        <dbReference type="EMBL" id="KAK3590972.1"/>
    </source>
</evidence>
<evidence type="ECO:0000256" key="1">
    <source>
        <dbReference type="ARBA" id="ARBA00004496"/>
    </source>
</evidence>
<name>A0AAE0VVR4_9BIVA</name>
<dbReference type="Pfam" id="PF07707">
    <property type="entry name" value="BACK"/>
    <property type="match status" value="1"/>
</dbReference>
<gene>
    <name evidence="4" type="ORF">CHS0354_020325</name>
</gene>
<dbReference type="GO" id="GO:0005829">
    <property type="term" value="C:cytosol"/>
    <property type="evidence" value="ECO:0007669"/>
    <property type="project" value="TreeGrafter"/>
</dbReference>
<dbReference type="SUPFAM" id="SSF54695">
    <property type="entry name" value="POZ domain"/>
    <property type="match status" value="1"/>
</dbReference>
<evidence type="ECO:0000313" key="5">
    <source>
        <dbReference type="Proteomes" id="UP001195483"/>
    </source>
</evidence>
<keyword evidence="2" id="KW-0963">Cytoplasm</keyword>
<dbReference type="InterPro" id="IPR011333">
    <property type="entry name" value="SKP1/BTB/POZ_sf"/>
</dbReference>
<dbReference type="PROSITE" id="PS50097">
    <property type="entry name" value="BTB"/>
    <property type="match status" value="1"/>
</dbReference>
<dbReference type="PANTHER" id="PTHR45774:SF4">
    <property type="entry name" value="AXUNDEAD, ISOFORM F"/>
    <property type="match status" value="1"/>
</dbReference>
<proteinExistence type="predicted"/>
<reference evidence="4" key="3">
    <citation type="submission" date="2023-05" db="EMBL/GenBank/DDBJ databases">
        <authorList>
            <person name="Smith C.H."/>
        </authorList>
    </citation>
    <scope>NUCLEOTIDE SEQUENCE</scope>
    <source>
        <strain evidence="4">CHS0354</strain>
        <tissue evidence="4">Mantle</tissue>
    </source>
</reference>
<dbReference type="Pfam" id="PF08005">
    <property type="entry name" value="PHR"/>
    <property type="match status" value="1"/>
</dbReference>
<dbReference type="InterPro" id="IPR038648">
    <property type="entry name" value="PHR_sf"/>
</dbReference>
<keyword evidence="5" id="KW-1185">Reference proteome</keyword>
<dbReference type="SMART" id="SM00875">
    <property type="entry name" value="BACK"/>
    <property type="match status" value="1"/>
</dbReference>
<organism evidence="4 5">
    <name type="scientific">Potamilus streckersoni</name>
    <dbReference type="NCBI Taxonomy" id="2493646"/>
    <lineage>
        <taxon>Eukaryota</taxon>
        <taxon>Metazoa</taxon>
        <taxon>Spiralia</taxon>
        <taxon>Lophotrochozoa</taxon>
        <taxon>Mollusca</taxon>
        <taxon>Bivalvia</taxon>
        <taxon>Autobranchia</taxon>
        <taxon>Heteroconchia</taxon>
        <taxon>Palaeoheterodonta</taxon>
        <taxon>Unionida</taxon>
        <taxon>Unionoidea</taxon>
        <taxon>Unionidae</taxon>
        <taxon>Ambleminae</taxon>
        <taxon>Lampsilini</taxon>
        <taxon>Potamilus</taxon>
    </lineage>
</organism>
<reference evidence="4" key="2">
    <citation type="journal article" date="2021" name="Genome Biol. Evol.">
        <title>Developing a high-quality reference genome for a parasitic bivalve with doubly uniparental inheritance (Bivalvia: Unionida).</title>
        <authorList>
            <person name="Smith C.H."/>
        </authorList>
    </citation>
    <scope>NUCLEOTIDE SEQUENCE</scope>
    <source>
        <strain evidence="4">CHS0354</strain>
        <tissue evidence="4">Mantle</tissue>
    </source>
</reference>
<dbReference type="GO" id="GO:0022008">
    <property type="term" value="P:neurogenesis"/>
    <property type="evidence" value="ECO:0007669"/>
    <property type="project" value="TreeGrafter"/>
</dbReference>
<evidence type="ECO:0000256" key="2">
    <source>
        <dbReference type="ARBA" id="ARBA00022490"/>
    </source>
</evidence>
<dbReference type="Gene3D" id="3.30.710.10">
    <property type="entry name" value="Potassium Channel Kv1.1, Chain A"/>
    <property type="match status" value="1"/>
</dbReference>
<dbReference type="SMART" id="SM00225">
    <property type="entry name" value="BTB"/>
    <property type="match status" value="1"/>
</dbReference>
<protein>
    <recommendedName>
        <fullName evidence="3">BTB domain-containing protein</fullName>
    </recommendedName>
</protein>
<dbReference type="Gene3D" id="1.25.40.420">
    <property type="match status" value="1"/>
</dbReference>
<dbReference type="Proteomes" id="UP001195483">
    <property type="component" value="Unassembled WGS sequence"/>
</dbReference>
<feature type="domain" description="BTB" evidence="3">
    <location>
        <begin position="8"/>
        <end position="67"/>
    </location>
</feature>
<dbReference type="Gene3D" id="2.60.120.820">
    <property type="entry name" value="PHR domain"/>
    <property type="match status" value="1"/>
</dbReference>
<dbReference type="InterPro" id="IPR011705">
    <property type="entry name" value="BACK"/>
</dbReference>
<comment type="caution">
    <text evidence="4">The sequence shown here is derived from an EMBL/GenBank/DDBJ whole genome shotgun (WGS) entry which is preliminary data.</text>
</comment>
<sequence>MLENQVDCDVTFYVGKQKEDVNVHKYVLVSRSSVFYAMLCGPLHETGPINIPDIEPDVFKQLLSFIYFEAFEPDGDSILALLYAAKKYAVKSLVDKCVNRLEKEVSLDNVCDILQQAHALDENDLRRKCLEYIIDNGSYVLKHSSFGNLSAECVEMVVSHDELCAEEDEVYEALKHWAETECAQRNIKPSTENIRQVLGGLKNLIRFSVMDGKYFADKVAADNILTVDEKLTFLRNFLSNGNYEAAKNIQAARKPRFQEMQRVIRFSTYGPASSTGSIVHAIEFRCSKKVLMHGIILYGATESKINCYNCGLVMLVSYYCSSCGGVMENKRCCSNCGVLTLQYFCNHCGNARQSKNYCNYCRRSGQCCHNCGCWQESSIPNEITSDTVVQLLDEFKHMIISMKCQRTTAEKELVEVLFDDPVVLKPNWYTITLAISSSNTACSGVNGEKVVGLGDGQSVEFRDSSLSSTDTNVSRGQIPGLLLSRRR</sequence>
<dbReference type="PANTHER" id="PTHR45774">
    <property type="entry name" value="BTB/POZ DOMAIN-CONTAINING"/>
    <property type="match status" value="1"/>
</dbReference>
<comment type="subcellular location">
    <subcellularLocation>
        <location evidence="1">Cytoplasm</location>
    </subcellularLocation>
</comment>
<reference evidence="4" key="1">
    <citation type="journal article" date="2021" name="Genome Biol. Evol.">
        <title>A High-Quality Reference Genome for a Parasitic Bivalve with Doubly Uniparental Inheritance (Bivalvia: Unionida).</title>
        <authorList>
            <person name="Smith C.H."/>
        </authorList>
    </citation>
    <scope>NUCLEOTIDE SEQUENCE</scope>
    <source>
        <strain evidence="4">CHS0354</strain>
    </source>
</reference>
<dbReference type="Pfam" id="PF00651">
    <property type="entry name" value="BTB"/>
    <property type="match status" value="1"/>
</dbReference>
<dbReference type="EMBL" id="JAEAOA010001235">
    <property type="protein sequence ID" value="KAK3590972.1"/>
    <property type="molecule type" value="Genomic_DNA"/>
</dbReference>
<dbReference type="AlphaFoldDB" id="A0AAE0VVR4"/>
<accession>A0AAE0VVR4</accession>